<name>A0A9K3N3V2_HELAN</name>
<sequence>MKEVNTTETPQKGSFSLSIPAIQIQISQTLQTLIFLQTPP</sequence>
<protein>
    <submittedName>
        <fullName evidence="1">Uncharacterized protein</fullName>
    </submittedName>
</protein>
<dbReference type="Proteomes" id="UP000215914">
    <property type="component" value="Unassembled WGS sequence"/>
</dbReference>
<gene>
    <name evidence="1" type="ORF">HanXRQr2_Chr10g0440061</name>
</gene>
<evidence type="ECO:0000313" key="2">
    <source>
        <dbReference type="Proteomes" id="UP000215914"/>
    </source>
</evidence>
<reference evidence="1" key="1">
    <citation type="journal article" date="2017" name="Nature">
        <title>The sunflower genome provides insights into oil metabolism, flowering and Asterid evolution.</title>
        <authorList>
            <person name="Badouin H."/>
            <person name="Gouzy J."/>
            <person name="Grassa C.J."/>
            <person name="Murat F."/>
            <person name="Staton S.E."/>
            <person name="Cottret L."/>
            <person name="Lelandais-Briere C."/>
            <person name="Owens G.L."/>
            <person name="Carrere S."/>
            <person name="Mayjonade B."/>
            <person name="Legrand L."/>
            <person name="Gill N."/>
            <person name="Kane N.C."/>
            <person name="Bowers J.E."/>
            <person name="Hubner S."/>
            <person name="Bellec A."/>
            <person name="Berard A."/>
            <person name="Berges H."/>
            <person name="Blanchet N."/>
            <person name="Boniface M.C."/>
            <person name="Brunel D."/>
            <person name="Catrice O."/>
            <person name="Chaidir N."/>
            <person name="Claudel C."/>
            <person name="Donnadieu C."/>
            <person name="Faraut T."/>
            <person name="Fievet G."/>
            <person name="Helmstetter N."/>
            <person name="King M."/>
            <person name="Knapp S.J."/>
            <person name="Lai Z."/>
            <person name="Le Paslier M.C."/>
            <person name="Lippi Y."/>
            <person name="Lorenzon L."/>
            <person name="Mandel J.R."/>
            <person name="Marage G."/>
            <person name="Marchand G."/>
            <person name="Marquand E."/>
            <person name="Bret-Mestries E."/>
            <person name="Morien E."/>
            <person name="Nambeesan S."/>
            <person name="Nguyen T."/>
            <person name="Pegot-Espagnet P."/>
            <person name="Pouilly N."/>
            <person name="Raftis F."/>
            <person name="Sallet E."/>
            <person name="Schiex T."/>
            <person name="Thomas J."/>
            <person name="Vandecasteele C."/>
            <person name="Vares D."/>
            <person name="Vear F."/>
            <person name="Vautrin S."/>
            <person name="Crespi M."/>
            <person name="Mangin B."/>
            <person name="Burke J.M."/>
            <person name="Salse J."/>
            <person name="Munos S."/>
            <person name="Vincourt P."/>
            <person name="Rieseberg L.H."/>
            <person name="Langlade N.B."/>
        </authorList>
    </citation>
    <scope>NUCLEOTIDE SEQUENCE</scope>
    <source>
        <tissue evidence="1">Leaves</tissue>
    </source>
</reference>
<organism evidence="1 2">
    <name type="scientific">Helianthus annuus</name>
    <name type="common">Common sunflower</name>
    <dbReference type="NCBI Taxonomy" id="4232"/>
    <lineage>
        <taxon>Eukaryota</taxon>
        <taxon>Viridiplantae</taxon>
        <taxon>Streptophyta</taxon>
        <taxon>Embryophyta</taxon>
        <taxon>Tracheophyta</taxon>
        <taxon>Spermatophyta</taxon>
        <taxon>Magnoliopsida</taxon>
        <taxon>eudicotyledons</taxon>
        <taxon>Gunneridae</taxon>
        <taxon>Pentapetalae</taxon>
        <taxon>asterids</taxon>
        <taxon>campanulids</taxon>
        <taxon>Asterales</taxon>
        <taxon>Asteraceae</taxon>
        <taxon>Asteroideae</taxon>
        <taxon>Heliantheae alliance</taxon>
        <taxon>Heliantheae</taxon>
        <taxon>Helianthus</taxon>
    </lineage>
</organism>
<accession>A0A9K3N3V2</accession>
<dbReference type="AlphaFoldDB" id="A0A9K3N3V2"/>
<dbReference type="EMBL" id="MNCJ02000325">
    <property type="protein sequence ID" value="KAF5786366.1"/>
    <property type="molecule type" value="Genomic_DNA"/>
</dbReference>
<proteinExistence type="predicted"/>
<evidence type="ECO:0000313" key="1">
    <source>
        <dbReference type="EMBL" id="KAF5786366.1"/>
    </source>
</evidence>
<keyword evidence="2" id="KW-1185">Reference proteome</keyword>
<reference evidence="1" key="2">
    <citation type="submission" date="2020-06" db="EMBL/GenBank/DDBJ databases">
        <title>Helianthus annuus Genome sequencing and assembly Release 2.</title>
        <authorList>
            <person name="Gouzy J."/>
            <person name="Langlade N."/>
            <person name="Munos S."/>
        </authorList>
    </citation>
    <scope>NUCLEOTIDE SEQUENCE</scope>
    <source>
        <tissue evidence="1">Leaves</tissue>
    </source>
</reference>
<dbReference type="Gramene" id="mRNA:HanXRQr2_Chr10g0440061">
    <property type="protein sequence ID" value="mRNA:HanXRQr2_Chr10g0440061"/>
    <property type="gene ID" value="HanXRQr2_Chr10g0440061"/>
</dbReference>
<comment type="caution">
    <text evidence="1">The sequence shown here is derived from an EMBL/GenBank/DDBJ whole genome shotgun (WGS) entry which is preliminary data.</text>
</comment>